<gene>
    <name evidence="1" type="ORF">PISS_a3046</name>
</gene>
<dbReference type="Proteomes" id="UP000217258">
    <property type="component" value="Chromosome I"/>
</dbReference>
<dbReference type="EMBL" id="CP011030">
    <property type="protein sequence ID" value="ATC91780.1"/>
    <property type="molecule type" value="Genomic_DNA"/>
</dbReference>
<accession>A0ABN5CAZ8</accession>
<evidence type="ECO:0000313" key="2">
    <source>
        <dbReference type="Proteomes" id="UP000217258"/>
    </source>
</evidence>
<protein>
    <submittedName>
        <fullName evidence="1">Uncharacterized protein</fullName>
    </submittedName>
</protein>
<reference evidence="1 2" key="1">
    <citation type="submission" date="2015-06" db="EMBL/GenBank/DDBJ databases">
        <authorList>
            <person name="Xie B.-B."/>
            <person name="Rong J.-C."/>
            <person name="Qin Q.-L."/>
            <person name="Zhang Y.-Z."/>
        </authorList>
    </citation>
    <scope>NUCLEOTIDE SEQUENCE [LARGE SCALE GENOMIC DNA]</scope>
    <source>
        <strain evidence="1 2">KMM 3549</strain>
    </source>
</reference>
<sequence length="51" mass="5852">MRAIQYFLYFILKSPFAKRFLTVTENKLAIAKRAYVVQLTAKGDSKLNQGV</sequence>
<organism evidence="1 2">
    <name type="scientific">Pseudoalteromonas issachenkonii</name>
    <dbReference type="NCBI Taxonomy" id="152297"/>
    <lineage>
        <taxon>Bacteria</taxon>
        <taxon>Pseudomonadati</taxon>
        <taxon>Pseudomonadota</taxon>
        <taxon>Gammaproteobacteria</taxon>
        <taxon>Alteromonadales</taxon>
        <taxon>Pseudoalteromonadaceae</taxon>
        <taxon>Pseudoalteromonas</taxon>
    </lineage>
</organism>
<proteinExistence type="predicted"/>
<evidence type="ECO:0000313" key="1">
    <source>
        <dbReference type="EMBL" id="ATC91780.1"/>
    </source>
</evidence>
<name>A0ABN5CAZ8_9GAMM</name>
<keyword evidence="2" id="KW-1185">Reference proteome</keyword>